<name>A0ABP3Y3P5_9FLAO</name>
<sequence length="223" mass="25074">MHFLFSFSRYFFILAYLRAVNIPSRYIEEAVEQMASLPGVGKKTALRLVLHLLKQEESDVKRFSDAFTRMKKEVKTCSSCGNISDGEICEICLNPRRDHSVICVVEDLRDIMAIEATSSFKGIYHVLGGIISPMEGIGPSDLNIPSLLEKARTGEVHEIILALNATMEGDTTNFYLYKKLKEFPVIISTLSRGVAVGSELHYADELTLSRSIMNRMPYESNLK</sequence>
<reference evidence="10" key="1">
    <citation type="journal article" date="2019" name="Int. J. Syst. Evol. Microbiol.">
        <title>The Global Catalogue of Microorganisms (GCM) 10K type strain sequencing project: providing services to taxonomists for standard genome sequencing and annotation.</title>
        <authorList>
            <consortium name="The Broad Institute Genomics Platform"/>
            <consortium name="The Broad Institute Genome Sequencing Center for Infectious Disease"/>
            <person name="Wu L."/>
            <person name="Ma J."/>
        </authorList>
    </citation>
    <scope>NUCLEOTIDE SEQUENCE [LARGE SCALE GENOMIC DNA]</scope>
    <source>
        <strain evidence="10">JCM 16083</strain>
    </source>
</reference>
<feature type="domain" description="Toprim" evidence="8">
    <location>
        <begin position="100"/>
        <end position="195"/>
    </location>
</feature>
<evidence type="ECO:0000313" key="9">
    <source>
        <dbReference type="EMBL" id="GAA0875258.1"/>
    </source>
</evidence>
<feature type="zinc finger region" description="C4-type" evidence="7">
    <location>
        <begin position="77"/>
        <end position="92"/>
    </location>
</feature>
<dbReference type="Gene3D" id="3.40.1360.10">
    <property type="match status" value="1"/>
</dbReference>
<accession>A0ABP3Y3P5</accession>
<dbReference type="Pfam" id="PF21175">
    <property type="entry name" value="RecR_C"/>
    <property type="match status" value="1"/>
</dbReference>
<proteinExistence type="inferred from homology"/>
<comment type="caution">
    <text evidence="9">The sequence shown here is derived from an EMBL/GenBank/DDBJ whole genome shotgun (WGS) entry which is preliminary data.</text>
</comment>
<evidence type="ECO:0000256" key="1">
    <source>
        <dbReference type="ARBA" id="ARBA00022723"/>
    </source>
</evidence>
<dbReference type="NCBIfam" id="TIGR00615">
    <property type="entry name" value="recR"/>
    <property type="match status" value="1"/>
</dbReference>
<evidence type="ECO:0000256" key="4">
    <source>
        <dbReference type="ARBA" id="ARBA00022833"/>
    </source>
</evidence>
<dbReference type="InterPro" id="IPR034137">
    <property type="entry name" value="TOPRIM_RecR"/>
</dbReference>
<keyword evidence="10" id="KW-1185">Reference proteome</keyword>
<organism evidence="9 10">
    <name type="scientific">Wandonia haliotis</name>
    <dbReference type="NCBI Taxonomy" id="574963"/>
    <lineage>
        <taxon>Bacteria</taxon>
        <taxon>Pseudomonadati</taxon>
        <taxon>Bacteroidota</taxon>
        <taxon>Flavobacteriia</taxon>
        <taxon>Flavobacteriales</taxon>
        <taxon>Crocinitomicaceae</taxon>
        <taxon>Wandonia</taxon>
    </lineage>
</organism>
<dbReference type="SMART" id="SM00493">
    <property type="entry name" value="TOPRIM"/>
    <property type="match status" value="1"/>
</dbReference>
<dbReference type="HAMAP" id="MF_00017">
    <property type="entry name" value="RecR"/>
    <property type="match status" value="1"/>
</dbReference>
<keyword evidence="3 7" id="KW-0863">Zinc-finger</keyword>
<evidence type="ECO:0000256" key="5">
    <source>
        <dbReference type="ARBA" id="ARBA00023172"/>
    </source>
</evidence>
<dbReference type="InterPro" id="IPR000093">
    <property type="entry name" value="DNA_Rcmb_RecR"/>
</dbReference>
<dbReference type="PROSITE" id="PS01300">
    <property type="entry name" value="RECR"/>
    <property type="match status" value="1"/>
</dbReference>
<evidence type="ECO:0000259" key="8">
    <source>
        <dbReference type="PROSITE" id="PS50880"/>
    </source>
</evidence>
<dbReference type="EMBL" id="BAAAFH010000011">
    <property type="protein sequence ID" value="GAA0875258.1"/>
    <property type="molecule type" value="Genomic_DNA"/>
</dbReference>
<dbReference type="Gene3D" id="1.10.8.420">
    <property type="entry name" value="RecR Domain 1"/>
    <property type="match status" value="1"/>
</dbReference>
<dbReference type="PANTHER" id="PTHR30446:SF0">
    <property type="entry name" value="RECOMBINATION PROTEIN RECR"/>
    <property type="match status" value="1"/>
</dbReference>
<dbReference type="InterPro" id="IPR023627">
    <property type="entry name" value="Rcmb_RecR"/>
</dbReference>
<dbReference type="Gene3D" id="3.30.60.80">
    <property type="match status" value="1"/>
</dbReference>
<keyword evidence="5 7" id="KW-0233">DNA recombination</keyword>
<dbReference type="Pfam" id="PF13662">
    <property type="entry name" value="Toprim_4"/>
    <property type="match status" value="1"/>
</dbReference>
<evidence type="ECO:0000256" key="7">
    <source>
        <dbReference type="HAMAP-Rule" id="MF_00017"/>
    </source>
</evidence>
<dbReference type="InterPro" id="IPR006171">
    <property type="entry name" value="TOPRIM_dom"/>
</dbReference>
<keyword evidence="2 7" id="KW-0227">DNA damage</keyword>
<keyword evidence="4 7" id="KW-0862">Zinc</keyword>
<protein>
    <recommendedName>
        <fullName evidence="7">Recombination protein RecR</fullName>
    </recommendedName>
</protein>
<evidence type="ECO:0000256" key="2">
    <source>
        <dbReference type="ARBA" id="ARBA00022763"/>
    </source>
</evidence>
<dbReference type="Pfam" id="PF21176">
    <property type="entry name" value="RecR_HhH"/>
    <property type="match status" value="1"/>
</dbReference>
<keyword evidence="1 7" id="KW-0479">Metal-binding</keyword>
<evidence type="ECO:0000313" key="10">
    <source>
        <dbReference type="Proteomes" id="UP001501126"/>
    </source>
</evidence>
<comment type="function">
    <text evidence="7">May play a role in DNA repair. It seems to be involved in an RecBC-independent recombinational process of DNA repair. It may act with RecF and RecO.</text>
</comment>
<comment type="similarity">
    <text evidence="7">Belongs to the RecR family.</text>
</comment>
<dbReference type="PROSITE" id="PS50880">
    <property type="entry name" value="TOPRIM"/>
    <property type="match status" value="1"/>
</dbReference>
<gene>
    <name evidence="7 9" type="primary">recR</name>
    <name evidence="9" type="ORF">GCM10009118_16670</name>
</gene>
<evidence type="ECO:0000256" key="3">
    <source>
        <dbReference type="ARBA" id="ARBA00022771"/>
    </source>
</evidence>
<dbReference type="InterPro" id="IPR015967">
    <property type="entry name" value="Rcmb_RecR_Znf"/>
</dbReference>
<dbReference type="SUPFAM" id="SSF111304">
    <property type="entry name" value="Recombination protein RecR"/>
    <property type="match status" value="1"/>
</dbReference>
<dbReference type="CDD" id="cd01025">
    <property type="entry name" value="TOPRIM_recR"/>
    <property type="match status" value="1"/>
</dbReference>
<evidence type="ECO:0000256" key="6">
    <source>
        <dbReference type="ARBA" id="ARBA00023204"/>
    </source>
</evidence>
<dbReference type="Pfam" id="PF02132">
    <property type="entry name" value="RecR_ZnF"/>
    <property type="match status" value="1"/>
</dbReference>
<dbReference type="Proteomes" id="UP001501126">
    <property type="component" value="Unassembled WGS sequence"/>
</dbReference>
<dbReference type="PANTHER" id="PTHR30446">
    <property type="entry name" value="RECOMBINATION PROTEIN RECR"/>
    <property type="match status" value="1"/>
</dbReference>
<keyword evidence="6 7" id="KW-0234">DNA repair</keyword>